<evidence type="ECO:0000313" key="1">
    <source>
        <dbReference type="EMBL" id="RIW14624.1"/>
    </source>
</evidence>
<dbReference type="EMBL" id="QXML01000006">
    <property type="protein sequence ID" value="RIW14624.1"/>
    <property type="molecule type" value="Genomic_DNA"/>
</dbReference>
<keyword evidence="2" id="KW-1185">Reference proteome</keyword>
<dbReference type="Proteomes" id="UP000283522">
    <property type="component" value="Unassembled WGS sequence"/>
</dbReference>
<proteinExistence type="predicted"/>
<comment type="caution">
    <text evidence="1">The sequence shown here is derived from an EMBL/GenBank/DDBJ whole genome shotgun (WGS) entry which is preliminary data.</text>
</comment>
<accession>A0A418PQQ4</accession>
<name>A0A418PQQ4_9BACT</name>
<protein>
    <submittedName>
        <fullName evidence="1">Uncharacterized protein</fullName>
    </submittedName>
</protein>
<dbReference type="AlphaFoldDB" id="A0A418PQQ4"/>
<sequence>MGKTMKNNFIVFLVSLLVVFSCKEKTNDDLICVNEAGLEICLPDRWVVQKRPDYFLYAKLPNQNDFFAINFFDNPDGDQMFFDYLTGTHERFFYHELNLLDYSIHEFVNDGFRYLYSVYEFNQEGEKVKYISITFNLDNVFYDIAIRINADNKSEIEDRFRKLVVPSLKLNGKIVFDLKSDPEKITEISAGPLDSLLMK</sequence>
<reference evidence="1 2" key="1">
    <citation type="submission" date="2018-09" db="EMBL/GenBank/DDBJ databases">
        <authorList>
            <person name="Wang X."/>
            <person name="Du Z."/>
        </authorList>
    </citation>
    <scope>NUCLEOTIDE SEQUENCE [LARGE SCALE GENOMIC DNA]</scope>
    <source>
        <strain evidence="1 2">N3</strain>
    </source>
</reference>
<evidence type="ECO:0000313" key="2">
    <source>
        <dbReference type="Proteomes" id="UP000283522"/>
    </source>
</evidence>
<gene>
    <name evidence="1" type="ORF">D0X99_13880</name>
</gene>
<organism evidence="1 2">
    <name type="scientific">Algoriphagus lacus</name>
    <dbReference type="NCBI Taxonomy" id="2056311"/>
    <lineage>
        <taxon>Bacteria</taxon>
        <taxon>Pseudomonadati</taxon>
        <taxon>Bacteroidota</taxon>
        <taxon>Cytophagia</taxon>
        <taxon>Cytophagales</taxon>
        <taxon>Cyclobacteriaceae</taxon>
        <taxon>Algoriphagus</taxon>
    </lineage>
</organism>
<dbReference type="PROSITE" id="PS51257">
    <property type="entry name" value="PROKAR_LIPOPROTEIN"/>
    <property type="match status" value="1"/>
</dbReference>